<name>A0A0K1PRH4_9BACT</name>
<feature type="region of interest" description="Disordered" evidence="2">
    <location>
        <begin position="533"/>
        <end position="557"/>
    </location>
</feature>
<dbReference type="OrthoDB" id="9803916at2"/>
<sequence length="557" mass="60656">MHTFVEPPPPPDLARVRVPFGVGHVEGLIHGHFFLLGATLWTTGTVRLAAAASLLPSPSKTRALVRVRALGRASAKTSMVGLPMASLSPILAPILAHTENHPIPDGEVRLLGAVRQVTGAMTRVETGRHRLLVDCGLAQGHDSMVFPDAARDVDALVLTHGHLDHIGNVPTLLEGGFDKPIYATQATLQIAKLSLEDSLGMQRASDREIARFLEHFQKLSRPLPYEQRVDLFGDSRVSLSFHEAGHILGSASAEILSSASRVIVSGDLGRPDSPILRDPNTAWEKGRPVDVVVMESTYGSRDHDHSHDDIERDLERILKDAILHKAKVLIPAFAIGRTQTLLWFLNNLVEAHRIPPVPVFIDTPMGLAVTNTYRHFQRLFDKESLDKLARGDDPLDFADLFEIKKGKDSHRLDDIEGPMIIIAGSGMVTGGRIIGHMIDGLPNPHTTVLFVGYQAEGTPGRRIQDAAKHGGRVRLNGEEVTVRARIATLKGLSAHADRKELLAWLGHIPDVRRVALHHGDVAAQESFVSWASGQRTEHAAHASHGPAHSHGEPTTEA</sequence>
<dbReference type="KEGG" id="llu:AKJ09_02797"/>
<proteinExistence type="predicted"/>
<dbReference type="InterPro" id="IPR011108">
    <property type="entry name" value="RMMBL"/>
</dbReference>
<accession>A0A0K1PRH4</accession>
<dbReference type="Pfam" id="PF00753">
    <property type="entry name" value="Lactamase_B"/>
    <property type="match status" value="1"/>
</dbReference>
<gene>
    <name evidence="5" type="ORF">AKJ09_02797</name>
</gene>
<dbReference type="STRING" id="1391654.AKJ09_02797"/>
<dbReference type="PANTHER" id="PTHR11203:SF37">
    <property type="entry name" value="INTEGRATOR COMPLEX SUBUNIT 11"/>
    <property type="match status" value="1"/>
</dbReference>
<dbReference type="InterPro" id="IPR022712">
    <property type="entry name" value="Beta_Casp"/>
</dbReference>
<dbReference type="Gene3D" id="3.40.50.10890">
    <property type="match status" value="1"/>
</dbReference>
<dbReference type="InterPro" id="IPR001279">
    <property type="entry name" value="Metallo-B-lactamas"/>
</dbReference>
<evidence type="ECO:0000256" key="2">
    <source>
        <dbReference type="SAM" id="MobiDB-lite"/>
    </source>
</evidence>
<dbReference type="Proteomes" id="UP000064967">
    <property type="component" value="Chromosome"/>
</dbReference>
<dbReference type="SMART" id="SM00849">
    <property type="entry name" value="Lactamase_B"/>
    <property type="match status" value="1"/>
</dbReference>
<dbReference type="Gene3D" id="3.60.15.10">
    <property type="entry name" value="Ribonuclease Z/Hydroxyacylglutathione hydrolase-like"/>
    <property type="match status" value="1"/>
</dbReference>
<keyword evidence="1" id="KW-0378">Hydrolase</keyword>
<protein>
    <submittedName>
        <fullName evidence="5">Metallo-beta-lactamase family protein, RNA-specific</fullName>
    </submittedName>
</protein>
<dbReference type="SMART" id="SM01027">
    <property type="entry name" value="Beta-Casp"/>
    <property type="match status" value="1"/>
</dbReference>
<dbReference type="SUPFAM" id="SSF56281">
    <property type="entry name" value="Metallo-hydrolase/oxidoreductase"/>
    <property type="match status" value="1"/>
</dbReference>
<dbReference type="InterPro" id="IPR050698">
    <property type="entry name" value="MBL"/>
</dbReference>
<feature type="domain" description="Beta-Casp" evidence="4">
    <location>
        <begin position="338"/>
        <end position="463"/>
    </location>
</feature>
<keyword evidence="6" id="KW-1185">Reference proteome</keyword>
<dbReference type="AlphaFoldDB" id="A0A0K1PRH4"/>
<evidence type="ECO:0000259" key="4">
    <source>
        <dbReference type="SMART" id="SM01027"/>
    </source>
</evidence>
<organism evidence="5 6">
    <name type="scientific">Labilithrix luteola</name>
    <dbReference type="NCBI Taxonomy" id="1391654"/>
    <lineage>
        <taxon>Bacteria</taxon>
        <taxon>Pseudomonadati</taxon>
        <taxon>Myxococcota</taxon>
        <taxon>Polyangia</taxon>
        <taxon>Polyangiales</taxon>
        <taxon>Labilitrichaceae</taxon>
        <taxon>Labilithrix</taxon>
    </lineage>
</organism>
<dbReference type="InterPro" id="IPR036866">
    <property type="entry name" value="RibonucZ/Hydroxyglut_hydro"/>
</dbReference>
<evidence type="ECO:0000313" key="6">
    <source>
        <dbReference type="Proteomes" id="UP000064967"/>
    </source>
</evidence>
<evidence type="ECO:0000259" key="3">
    <source>
        <dbReference type="SMART" id="SM00849"/>
    </source>
</evidence>
<dbReference type="PANTHER" id="PTHR11203">
    <property type="entry name" value="CLEAVAGE AND POLYADENYLATION SPECIFICITY FACTOR FAMILY MEMBER"/>
    <property type="match status" value="1"/>
</dbReference>
<feature type="domain" description="Metallo-beta-lactamase" evidence="3">
    <location>
        <begin position="118"/>
        <end position="333"/>
    </location>
</feature>
<reference evidence="5 6" key="1">
    <citation type="submission" date="2015-08" db="EMBL/GenBank/DDBJ databases">
        <authorList>
            <person name="Babu N.S."/>
            <person name="Beckwith C.J."/>
            <person name="Beseler K.G."/>
            <person name="Brison A."/>
            <person name="Carone J.V."/>
            <person name="Caskin T.P."/>
            <person name="Diamond M."/>
            <person name="Durham M.E."/>
            <person name="Foxe J.M."/>
            <person name="Go M."/>
            <person name="Henderson B.A."/>
            <person name="Jones I.B."/>
            <person name="McGettigan J.A."/>
            <person name="Micheletti S.J."/>
            <person name="Nasrallah M.E."/>
            <person name="Ortiz D."/>
            <person name="Piller C.R."/>
            <person name="Privatt S.R."/>
            <person name="Schneider S.L."/>
            <person name="Sharp S."/>
            <person name="Smith T.C."/>
            <person name="Stanton J.D."/>
            <person name="Ullery H.E."/>
            <person name="Wilson R.J."/>
            <person name="Serrano M.G."/>
            <person name="Buck G."/>
            <person name="Lee V."/>
            <person name="Wang Y."/>
            <person name="Carvalho R."/>
            <person name="Voegtly L."/>
            <person name="Shi R."/>
            <person name="Duckworth R."/>
            <person name="Johnson A."/>
            <person name="Loviza R."/>
            <person name="Walstead R."/>
            <person name="Shah Z."/>
            <person name="Kiflezghi M."/>
            <person name="Wade K."/>
            <person name="Ball S.L."/>
            <person name="Bradley K.W."/>
            <person name="Asai D.J."/>
            <person name="Bowman C.A."/>
            <person name="Russell D.A."/>
            <person name="Pope W.H."/>
            <person name="Jacobs-Sera D."/>
            <person name="Hendrix R.W."/>
            <person name="Hatfull G.F."/>
        </authorList>
    </citation>
    <scope>NUCLEOTIDE SEQUENCE [LARGE SCALE GENOMIC DNA]</scope>
    <source>
        <strain evidence="5 6">DSM 27648</strain>
    </source>
</reference>
<dbReference type="GO" id="GO:0016787">
    <property type="term" value="F:hydrolase activity"/>
    <property type="evidence" value="ECO:0007669"/>
    <property type="project" value="UniProtKB-KW"/>
</dbReference>
<dbReference type="GO" id="GO:0004521">
    <property type="term" value="F:RNA endonuclease activity"/>
    <property type="evidence" value="ECO:0007669"/>
    <property type="project" value="TreeGrafter"/>
</dbReference>
<dbReference type="Pfam" id="PF10996">
    <property type="entry name" value="Beta-Casp"/>
    <property type="match status" value="1"/>
</dbReference>
<dbReference type="Pfam" id="PF07521">
    <property type="entry name" value="RMMBL"/>
    <property type="match status" value="1"/>
</dbReference>
<dbReference type="CDD" id="cd16295">
    <property type="entry name" value="TTHA0252-CPSF-like_MBL-fold"/>
    <property type="match status" value="1"/>
</dbReference>
<evidence type="ECO:0000256" key="1">
    <source>
        <dbReference type="ARBA" id="ARBA00022801"/>
    </source>
</evidence>
<dbReference type="PATRIC" id="fig|1391654.3.peg.2831"/>
<dbReference type="EMBL" id="CP012333">
    <property type="protein sequence ID" value="AKU96133.1"/>
    <property type="molecule type" value="Genomic_DNA"/>
</dbReference>
<evidence type="ECO:0000313" key="5">
    <source>
        <dbReference type="EMBL" id="AKU96133.1"/>
    </source>
</evidence>